<dbReference type="AlphaFoldDB" id="A0A194X1J8"/>
<name>A0A194X1J8_MOLSC</name>
<dbReference type="KEGG" id="psco:LY89DRAFT_152606"/>
<feature type="compositionally biased region" description="Polar residues" evidence="1">
    <location>
        <begin position="333"/>
        <end position="351"/>
    </location>
</feature>
<proteinExistence type="predicted"/>
<sequence length="413" mass="47912">MPGSMERSLGQSVEARRYHSLGAATFEPAQFKELAVEFFDRSGEAKRLWPNRNKRGWLEWSKDRERILNLLTRIISWHANMSFPRPEPDLYRRPGERDSMGRSAPSSGRNEYQQSSTISNQPSSNIVVQHPNDLSVEIKYSFVLHIRDIGGVEPPEELAKLTNKWVLDQKLEWPRPADDRLCRWMHHQDFYDPELPSWEWKKTAQAVISGTTISWEDQVLQNTMRTKLKIRMKSFQDLFIDKNMIERRGGRFCKRPEFAESWNSRIHIWSTLSSEAAVEEHTSEKQSQGNETTLAVDVQFGTRTSTASTESDVDLEVPLPASLLPRAQHVNEIEQSPTTSHHSSYRPPSQSEETDDDSTQDYAKRQKVSTTKYFQQKSKTQVMNTLLRHYNNQMLRSIQLARNYVKRVLANTS</sequence>
<accession>A0A194X1J8</accession>
<dbReference type="RefSeq" id="XP_018068426.1">
    <property type="nucleotide sequence ID" value="XM_018205414.1"/>
</dbReference>
<dbReference type="GeneID" id="28815140"/>
<feature type="region of interest" description="Disordered" evidence="1">
    <location>
        <begin position="86"/>
        <end position="126"/>
    </location>
</feature>
<evidence type="ECO:0000313" key="3">
    <source>
        <dbReference type="Proteomes" id="UP000070700"/>
    </source>
</evidence>
<evidence type="ECO:0000256" key="1">
    <source>
        <dbReference type="SAM" id="MobiDB-lite"/>
    </source>
</evidence>
<reference evidence="2 3" key="1">
    <citation type="submission" date="2015-10" db="EMBL/GenBank/DDBJ databases">
        <title>Full genome of DAOMC 229536 Phialocephala scopiformis, a fungal endophyte of spruce producing the potent anti-insectan compound rugulosin.</title>
        <authorList>
            <consortium name="DOE Joint Genome Institute"/>
            <person name="Walker A.K."/>
            <person name="Frasz S.L."/>
            <person name="Seifert K.A."/>
            <person name="Miller J.D."/>
            <person name="Mondo S.J."/>
            <person name="Labutti K."/>
            <person name="Lipzen A."/>
            <person name="Dockter R."/>
            <person name="Kennedy M."/>
            <person name="Grigoriev I.V."/>
            <person name="Spatafora J.W."/>
        </authorList>
    </citation>
    <scope>NUCLEOTIDE SEQUENCE [LARGE SCALE GENOMIC DNA]</scope>
    <source>
        <strain evidence="2 3">CBS 120377</strain>
    </source>
</reference>
<dbReference type="InParanoid" id="A0A194X1J8"/>
<dbReference type="Proteomes" id="UP000070700">
    <property type="component" value="Unassembled WGS sequence"/>
</dbReference>
<gene>
    <name evidence="2" type="ORF">LY89DRAFT_152606</name>
</gene>
<keyword evidence="3" id="KW-1185">Reference proteome</keyword>
<feature type="compositionally biased region" description="Polar residues" evidence="1">
    <location>
        <begin position="104"/>
        <end position="126"/>
    </location>
</feature>
<feature type="compositionally biased region" description="Basic and acidic residues" evidence="1">
    <location>
        <begin position="86"/>
        <end position="100"/>
    </location>
</feature>
<evidence type="ECO:0000313" key="2">
    <source>
        <dbReference type="EMBL" id="KUJ14071.1"/>
    </source>
</evidence>
<organism evidence="2 3">
    <name type="scientific">Mollisia scopiformis</name>
    <name type="common">Conifer needle endophyte fungus</name>
    <name type="synonym">Phialocephala scopiformis</name>
    <dbReference type="NCBI Taxonomy" id="149040"/>
    <lineage>
        <taxon>Eukaryota</taxon>
        <taxon>Fungi</taxon>
        <taxon>Dikarya</taxon>
        <taxon>Ascomycota</taxon>
        <taxon>Pezizomycotina</taxon>
        <taxon>Leotiomycetes</taxon>
        <taxon>Helotiales</taxon>
        <taxon>Mollisiaceae</taxon>
        <taxon>Mollisia</taxon>
    </lineage>
</organism>
<protein>
    <submittedName>
        <fullName evidence="2">Uncharacterized protein</fullName>
    </submittedName>
</protein>
<dbReference type="EMBL" id="KQ947421">
    <property type="protein sequence ID" value="KUJ14071.1"/>
    <property type="molecule type" value="Genomic_DNA"/>
</dbReference>
<feature type="region of interest" description="Disordered" evidence="1">
    <location>
        <begin position="332"/>
        <end position="375"/>
    </location>
</feature>